<proteinExistence type="predicted"/>
<evidence type="ECO:0000256" key="1">
    <source>
        <dbReference type="ARBA" id="ARBA00004328"/>
    </source>
</evidence>
<reference evidence="5" key="1">
    <citation type="submission" date="2015-07" db="EMBL/GenBank/DDBJ databases">
        <title>Lactobacillus ginsenosidimutans/EMML 3141/ whole genome sequencing.</title>
        <authorList>
            <person name="Kim M.K."/>
            <person name="Im W.-T."/>
            <person name="Srinivasan S."/>
            <person name="Lee J.-J."/>
        </authorList>
    </citation>
    <scope>NUCLEOTIDE SEQUENCE [LARGE SCALE GENOMIC DNA]</scope>
    <source>
        <strain evidence="5">EMML 3041</strain>
    </source>
</reference>
<comment type="subcellular location">
    <subcellularLocation>
        <location evidence="1">Virion</location>
    </subcellularLocation>
</comment>
<dbReference type="Gene3D" id="3.30.2320.10">
    <property type="entry name" value="hypothetical protein PF0899 domain"/>
    <property type="match status" value="1"/>
</dbReference>
<dbReference type="Proteomes" id="UP000036106">
    <property type="component" value="Chromosome"/>
</dbReference>
<name>A0A0H4QDD5_9LACO</name>
<protein>
    <recommendedName>
        <fullName evidence="3">Phage capsid-like C-terminal domain-containing protein</fullName>
    </recommendedName>
</protein>
<dbReference type="Pfam" id="PF05065">
    <property type="entry name" value="Phage_capsid"/>
    <property type="match status" value="1"/>
</dbReference>
<dbReference type="OrthoDB" id="85826at2"/>
<dbReference type="NCBIfam" id="TIGR01554">
    <property type="entry name" value="major_cap_HK97"/>
    <property type="match status" value="1"/>
</dbReference>
<feature type="compositionally biased region" description="Basic and acidic residues" evidence="2">
    <location>
        <begin position="14"/>
        <end position="64"/>
    </location>
</feature>
<dbReference type="AlphaFoldDB" id="A0A0H4QDD5"/>
<sequence length="397" mass="44691">MDIKEIQTKIDEAEKFIRSDAPQEEKDKKMEEIRSLTKDFENSKEIERAKNMITKNNDDDKKDSEDEDKSSDEGDKKKEDKRSMPEKTFQNKEVRNKITVKPQEEVRSALNAYVHSRGEKRDGVKEVGNEVIVPKDIVYDPKQPVQTQYDLRQFVQNTSVTTASGTYPVQDKVDAVFHTVEELEQNPTLANPTFKSIDYKVATYRGQLPISQEMIDDTDFDVAGLIGQYIQKQILNTTNQAIAEKMKTATPVSLSSKDDITDSIKEILNVKLDPAYMPKIVATSSFIQAVDTLKDKQGHYLLQDNIAQGTGKMLLGLDLVRIPDTLLGKSGDAIAWIGDPRAITFFDRNQNTIRWQDNPTYGQILAGNIRFDTEVTDSEGAFLLTLAGTTTPTPSKA</sequence>
<accession>A0A0H4QDD5</accession>
<feature type="compositionally biased region" description="Basic and acidic residues" evidence="2">
    <location>
        <begin position="71"/>
        <end position="102"/>
    </location>
</feature>
<dbReference type="Gene3D" id="3.30.2400.10">
    <property type="entry name" value="Major capsid protein gp5"/>
    <property type="match status" value="1"/>
</dbReference>
<evidence type="ECO:0000259" key="3">
    <source>
        <dbReference type="Pfam" id="PF05065"/>
    </source>
</evidence>
<evidence type="ECO:0000313" key="5">
    <source>
        <dbReference type="Proteomes" id="UP000036106"/>
    </source>
</evidence>
<feature type="region of interest" description="Disordered" evidence="2">
    <location>
        <begin position="14"/>
        <end position="102"/>
    </location>
</feature>
<keyword evidence="5" id="KW-1185">Reference proteome</keyword>
<dbReference type="PATRIC" id="fig|1007676.4.peg.306"/>
<gene>
    <name evidence="4" type="ORF">ABM34_01455</name>
</gene>
<dbReference type="InterPro" id="IPR054612">
    <property type="entry name" value="Phage_capsid-like_C"/>
</dbReference>
<dbReference type="EMBL" id="CP012034">
    <property type="protein sequence ID" value="AKP66344.1"/>
    <property type="molecule type" value="Genomic_DNA"/>
</dbReference>
<dbReference type="SUPFAM" id="SSF56563">
    <property type="entry name" value="Major capsid protein gp5"/>
    <property type="match status" value="1"/>
</dbReference>
<dbReference type="InterPro" id="IPR024455">
    <property type="entry name" value="Phage_capsid"/>
</dbReference>
<evidence type="ECO:0000256" key="2">
    <source>
        <dbReference type="SAM" id="MobiDB-lite"/>
    </source>
</evidence>
<feature type="domain" description="Phage capsid-like C-terminal" evidence="3">
    <location>
        <begin position="132"/>
        <end position="372"/>
    </location>
</feature>
<evidence type="ECO:0000313" key="4">
    <source>
        <dbReference type="EMBL" id="AKP66344.1"/>
    </source>
</evidence>
<dbReference type="KEGG" id="lgn:ABM34_01455"/>
<dbReference type="RefSeq" id="WP_048702633.1">
    <property type="nucleotide sequence ID" value="NZ_CP012034.1"/>
</dbReference>
<organism evidence="4 5">
    <name type="scientific">Companilactobacillus ginsenosidimutans</name>
    <dbReference type="NCBI Taxonomy" id="1007676"/>
    <lineage>
        <taxon>Bacteria</taxon>
        <taxon>Bacillati</taxon>
        <taxon>Bacillota</taxon>
        <taxon>Bacilli</taxon>
        <taxon>Lactobacillales</taxon>
        <taxon>Lactobacillaceae</taxon>
        <taxon>Companilactobacillus</taxon>
    </lineage>
</organism>
<dbReference type="STRING" id="1007676.ABM34_01455"/>